<dbReference type="CDD" id="cd01392">
    <property type="entry name" value="HTH_LacI"/>
    <property type="match status" value="1"/>
</dbReference>
<evidence type="ECO:0000313" key="6">
    <source>
        <dbReference type="EMBL" id="RGV51962.1"/>
    </source>
</evidence>
<dbReference type="Proteomes" id="UP000285650">
    <property type="component" value="Unassembled WGS sequence"/>
</dbReference>
<dbReference type="RefSeq" id="WP_007214135.1">
    <property type="nucleotide sequence ID" value="NZ_JADNIJ010000016.1"/>
</dbReference>
<keyword evidence="1" id="KW-0805">Transcription regulation</keyword>
<dbReference type="GO" id="GO:0003700">
    <property type="term" value="F:DNA-binding transcription factor activity"/>
    <property type="evidence" value="ECO:0007669"/>
    <property type="project" value="TreeGrafter"/>
</dbReference>
<dbReference type="AlphaFoldDB" id="A0A139KN41"/>
<evidence type="ECO:0000313" key="7">
    <source>
        <dbReference type="EMBL" id="RHE91543.1"/>
    </source>
</evidence>
<dbReference type="Pfam" id="PF00356">
    <property type="entry name" value="LacI"/>
    <property type="match status" value="1"/>
</dbReference>
<dbReference type="EMBL" id="QRZF01000010">
    <property type="protein sequence ID" value="RGV51962.1"/>
    <property type="molecule type" value="Genomic_DNA"/>
</dbReference>
<keyword evidence="3" id="KW-0804">Transcription</keyword>
<evidence type="ECO:0000313" key="10">
    <source>
        <dbReference type="Proteomes" id="UP000285650"/>
    </source>
</evidence>
<evidence type="ECO:0000256" key="2">
    <source>
        <dbReference type="ARBA" id="ARBA00023125"/>
    </source>
</evidence>
<dbReference type="InterPro" id="IPR000843">
    <property type="entry name" value="HTH_LacI"/>
</dbReference>
<gene>
    <name evidence="7" type="ORF">DW712_12165</name>
    <name evidence="6" type="ORF">DWW10_14890</name>
    <name evidence="5" type="ORF">HMPREF2531_05360</name>
</gene>
<dbReference type="CDD" id="cd06307">
    <property type="entry name" value="PBP1_sugar_binding"/>
    <property type="match status" value="1"/>
</dbReference>
<dbReference type="Proteomes" id="UP000283850">
    <property type="component" value="Unassembled WGS sequence"/>
</dbReference>
<dbReference type="GeneID" id="66308594"/>
<organism evidence="5">
    <name type="scientific">Bacteroides intestinalis</name>
    <dbReference type="NCBI Taxonomy" id="329854"/>
    <lineage>
        <taxon>Bacteria</taxon>
        <taxon>Pseudomonadati</taxon>
        <taxon>Bacteroidota</taxon>
        <taxon>Bacteroidia</taxon>
        <taxon>Bacteroidales</taxon>
        <taxon>Bacteroidaceae</taxon>
        <taxon>Bacteroides</taxon>
    </lineage>
</organism>
<dbReference type="PATRIC" id="fig|329854.7.peg.5432"/>
<proteinExistence type="predicted"/>
<evidence type="ECO:0000256" key="1">
    <source>
        <dbReference type="ARBA" id="ARBA00023015"/>
    </source>
</evidence>
<reference evidence="5 8" key="1">
    <citation type="submission" date="2016-02" db="EMBL/GenBank/DDBJ databases">
        <authorList>
            <person name="Wen L."/>
            <person name="He K."/>
            <person name="Yang H."/>
        </authorList>
    </citation>
    <scope>NUCLEOTIDE SEQUENCE [LARGE SCALE GENOMIC DNA]</scope>
    <source>
        <strain evidence="5 8">KLE1704</strain>
    </source>
</reference>
<keyword evidence="2 6" id="KW-0238">DNA-binding</keyword>
<protein>
    <submittedName>
        <fullName evidence="6">LacI family DNA-binding transcriptional regulator</fullName>
    </submittedName>
    <submittedName>
        <fullName evidence="5">Transcriptional regulator, LacI family</fullName>
    </submittedName>
</protein>
<comment type="caution">
    <text evidence="5">The sequence shown here is derived from an EMBL/GenBank/DDBJ whole genome shotgun (WGS) entry which is preliminary data.</text>
</comment>
<evidence type="ECO:0000259" key="4">
    <source>
        <dbReference type="PROSITE" id="PS50932"/>
    </source>
</evidence>
<dbReference type="Gene3D" id="1.10.260.40">
    <property type="entry name" value="lambda repressor-like DNA-binding domains"/>
    <property type="match status" value="1"/>
</dbReference>
<dbReference type="InterPro" id="IPR025997">
    <property type="entry name" value="SBP_2_dom"/>
</dbReference>
<reference evidence="9 10" key="2">
    <citation type="submission" date="2018-08" db="EMBL/GenBank/DDBJ databases">
        <title>A genome reference for cultivated species of the human gut microbiota.</title>
        <authorList>
            <person name="Zou Y."/>
            <person name="Xue W."/>
            <person name="Luo G."/>
        </authorList>
    </citation>
    <scope>NUCLEOTIDE SEQUENCE [LARGE SCALE GENOMIC DNA]</scope>
    <source>
        <strain evidence="6 9">AF14-32</strain>
        <strain evidence="7 10">AM27-17</strain>
    </source>
</reference>
<dbReference type="InterPro" id="IPR010982">
    <property type="entry name" value="Lambda_DNA-bd_dom_sf"/>
</dbReference>
<sequence length="353" mass="40483">MENKNYTIKDIARMAGVSAGTVDRVLHNRGDVSAASREKVQKVLDEIDYHPNMFAIGLAAKKRYRVLCIIPYYVEHDYWHSVAEGINRAAQELRPFNVSVDFLCYHHADRLSYEKACAKLRKEIVDAVLIAPNFREETMSLTSYLEGKKIPYAFVDFNIEDTHALCYIGQDSQTSGYMAAKILMRKYKEGQELILFLNNKKNSPAEIQMQRRMDGFMNFIAQEHENLVVHDVVLNKEDDEANRRTLEDFFAAHPKAVLGAVFNSRVYQVAGYLQETGHHLEGLVGYDLLPKNVEYLKSGEVNYLIGQRPGLQGYCGVKALCDHVVFKRPVTGVKYMPIDILMKENINFYFEFE</sequence>
<evidence type="ECO:0000313" key="5">
    <source>
        <dbReference type="EMBL" id="KXT40584.1"/>
    </source>
</evidence>
<dbReference type="PANTHER" id="PTHR30146:SF144">
    <property type="entry name" value="LACI-FAMILY TRANSCRIPTION REGULATOR"/>
    <property type="match status" value="1"/>
</dbReference>
<dbReference type="Proteomes" id="UP000070319">
    <property type="component" value="Unassembled WGS sequence"/>
</dbReference>
<dbReference type="SUPFAM" id="SSF53822">
    <property type="entry name" value="Periplasmic binding protein-like I"/>
    <property type="match status" value="1"/>
</dbReference>
<dbReference type="PROSITE" id="PS50932">
    <property type="entry name" value="HTH_LACI_2"/>
    <property type="match status" value="1"/>
</dbReference>
<dbReference type="PANTHER" id="PTHR30146">
    <property type="entry name" value="LACI-RELATED TRANSCRIPTIONAL REPRESSOR"/>
    <property type="match status" value="1"/>
</dbReference>
<dbReference type="EMBL" id="QSKV01000007">
    <property type="protein sequence ID" value="RHE91543.1"/>
    <property type="molecule type" value="Genomic_DNA"/>
</dbReference>
<dbReference type="EMBL" id="LTDF01000178">
    <property type="protein sequence ID" value="KXT40584.1"/>
    <property type="molecule type" value="Genomic_DNA"/>
</dbReference>
<dbReference type="Pfam" id="PF13407">
    <property type="entry name" value="Peripla_BP_4"/>
    <property type="match status" value="1"/>
</dbReference>
<dbReference type="PROSITE" id="PS00356">
    <property type="entry name" value="HTH_LACI_1"/>
    <property type="match status" value="1"/>
</dbReference>
<dbReference type="Gene3D" id="3.40.50.2300">
    <property type="match status" value="2"/>
</dbReference>
<accession>A0A139KN41</accession>
<dbReference type="SMART" id="SM00354">
    <property type="entry name" value="HTH_LACI"/>
    <property type="match status" value="1"/>
</dbReference>
<dbReference type="InterPro" id="IPR028082">
    <property type="entry name" value="Peripla_BP_I"/>
</dbReference>
<evidence type="ECO:0000313" key="9">
    <source>
        <dbReference type="Proteomes" id="UP000283850"/>
    </source>
</evidence>
<feature type="domain" description="HTH lacI-type" evidence="4">
    <location>
        <begin position="6"/>
        <end position="60"/>
    </location>
</feature>
<dbReference type="SUPFAM" id="SSF47413">
    <property type="entry name" value="lambda repressor-like DNA-binding domains"/>
    <property type="match status" value="1"/>
</dbReference>
<evidence type="ECO:0000256" key="3">
    <source>
        <dbReference type="ARBA" id="ARBA00023163"/>
    </source>
</evidence>
<evidence type="ECO:0000313" key="8">
    <source>
        <dbReference type="Proteomes" id="UP000070319"/>
    </source>
</evidence>
<name>A0A139KN41_9BACE</name>
<dbReference type="GO" id="GO:0000976">
    <property type="term" value="F:transcription cis-regulatory region binding"/>
    <property type="evidence" value="ECO:0007669"/>
    <property type="project" value="TreeGrafter"/>
</dbReference>